<dbReference type="EMBL" id="CAJVPT010004587">
    <property type="protein sequence ID" value="CAG8509732.1"/>
    <property type="molecule type" value="Genomic_DNA"/>
</dbReference>
<comment type="caution">
    <text evidence="1">The sequence shown here is derived from an EMBL/GenBank/DDBJ whole genome shotgun (WGS) entry which is preliminary data.</text>
</comment>
<proteinExistence type="predicted"/>
<evidence type="ECO:0000313" key="1">
    <source>
        <dbReference type="EMBL" id="CAG8509732.1"/>
    </source>
</evidence>
<reference evidence="1" key="1">
    <citation type="submission" date="2021-06" db="EMBL/GenBank/DDBJ databases">
        <authorList>
            <person name="Kallberg Y."/>
            <person name="Tangrot J."/>
            <person name="Rosling A."/>
        </authorList>
    </citation>
    <scope>NUCLEOTIDE SEQUENCE</scope>
    <source>
        <strain evidence="1">CL356</strain>
    </source>
</reference>
<organism evidence="1 2">
    <name type="scientific">Acaulospora colombiana</name>
    <dbReference type="NCBI Taxonomy" id="27376"/>
    <lineage>
        <taxon>Eukaryota</taxon>
        <taxon>Fungi</taxon>
        <taxon>Fungi incertae sedis</taxon>
        <taxon>Mucoromycota</taxon>
        <taxon>Glomeromycotina</taxon>
        <taxon>Glomeromycetes</taxon>
        <taxon>Diversisporales</taxon>
        <taxon>Acaulosporaceae</taxon>
        <taxon>Acaulospora</taxon>
    </lineage>
</organism>
<accession>A0ACA9L447</accession>
<sequence length="135" mass="14593">MFKRVNAAKTVTTSLLPLNANTCGNIVSNDFLTAQQLQQQRQNTMFGSTLQPAPQMMHPPLTSNHIQQTPMQQSPNLFPSQLHPLQIPAQQLHAQSSQRDVTLNIGNPSGVCNLGGMTSGTTSVGGAYPSKLQRI</sequence>
<gene>
    <name evidence="1" type="ORF">ACOLOM_LOCUS3166</name>
</gene>
<evidence type="ECO:0000313" key="2">
    <source>
        <dbReference type="Proteomes" id="UP000789525"/>
    </source>
</evidence>
<keyword evidence="2" id="KW-1185">Reference proteome</keyword>
<dbReference type="Proteomes" id="UP000789525">
    <property type="component" value="Unassembled WGS sequence"/>
</dbReference>
<protein>
    <submittedName>
        <fullName evidence="1">17318_t:CDS:1</fullName>
    </submittedName>
</protein>
<name>A0ACA9L447_9GLOM</name>